<comment type="subunit">
    <text evidence="8">Homotetramer.</text>
</comment>
<dbReference type="Pfam" id="PF02837">
    <property type="entry name" value="Glyco_hydro_2_N"/>
    <property type="match status" value="1"/>
</dbReference>
<comment type="similarity">
    <text evidence="2 8">Belongs to the glycosyl hydrolase 2 family.</text>
</comment>
<feature type="chain" id="PRO_5044559828" description="Beta-glucuronidase" evidence="9">
    <location>
        <begin position="19"/>
        <end position="713"/>
    </location>
</feature>
<dbReference type="GeneID" id="101887506"/>
<dbReference type="AlphaFoldDB" id="A0A1I8M470"/>
<keyword evidence="8" id="KW-0458">Lysosome</keyword>
<evidence type="ECO:0000256" key="1">
    <source>
        <dbReference type="ARBA" id="ARBA00003025"/>
    </source>
</evidence>
<evidence type="ECO:0000256" key="8">
    <source>
        <dbReference type="RuleBase" id="RU361154"/>
    </source>
</evidence>
<dbReference type="NCBIfam" id="NF007538">
    <property type="entry name" value="PRK10150.1"/>
    <property type="match status" value="1"/>
</dbReference>
<sequence length="713" mass="82583">MLWYYLCIAVLFVDSGIAGKLNSAKTVIKKDPPSTQGLLYPFESESRDIRSLDGIWRFLKGGYNDSTKGLVEKWYATDLDKIKPTLAMPVPASYNDLTTDESLRDHLGVVWYERKFFVSHDWSLDKRVWLRFGSVHYSAIVWLNGVEVVRHDIGHLPFEVEITDHLRFGAQNRLTVLCNNTLTRSTVPQGEVVQLLTDAGNKTFQTYTFDFFNYAGIHRSVVLYTTPKVYIQDIHITTDVVVDSNDDEDDEASGEKEADRISGNIGIIDFKVTIAGVDCNEVTESPDFQSYYLHLQLRAADEIVVHEMCKGRTFNGTLRVKNPILWWPYLMNPVYGYLYTLEIYLHSATDESLIDVYRMKVGIRKIQWDESSFLLNGQKVYLHGFGRHEDSDLRGKGLDYALLTRDFNLLKWIGANAYRTSHYPYSEESMQFADENGIMIIDECSSVNTDYFGADLLYNHKSALEQLIHRDRNHPSAIMWSIANEPRTQKNQSEPYFREIMRYVKTLDLTRPLTAAINVEIGKDKLAQFLDIISFNRYNAWYHNAGHLDTISIAVKTEAINWNKKYKRPILMSEYGADTLEGLHSLPETIWSEDYQIALFGQHFKAFDYLIKQNWFIGEFVWNFADFKTEQAFTRVGGNKKGVFTRNRQPKSSAHLLRERYYGLCKQFYECEVPSDFLPYSIHWRYRVHRPAVDGEICDSNSLPKECIDFKLN</sequence>
<dbReference type="RefSeq" id="XP_005183594.1">
    <property type="nucleotide sequence ID" value="XM_005183537.3"/>
</dbReference>
<dbReference type="InterPro" id="IPR023230">
    <property type="entry name" value="Glyco_hydro_2_CS"/>
</dbReference>
<name>A0A1I8M470_MUSDO</name>
<dbReference type="Pfam" id="PF02836">
    <property type="entry name" value="Glyco_hydro_2_C"/>
    <property type="match status" value="1"/>
</dbReference>
<dbReference type="InterPro" id="IPR013783">
    <property type="entry name" value="Ig-like_fold"/>
</dbReference>
<evidence type="ECO:0000256" key="6">
    <source>
        <dbReference type="ARBA" id="ARBA00022801"/>
    </source>
</evidence>
<dbReference type="EnsemblMetazoa" id="MDOA001056-RA">
    <property type="protein sequence ID" value="MDOA001056-PA"/>
    <property type="gene ID" value="MDOA001056"/>
</dbReference>
<dbReference type="VEuPathDB" id="VectorBase:MDOA001056"/>
<dbReference type="SUPFAM" id="SSF49303">
    <property type="entry name" value="beta-Galactosidase/glucuronidase domain"/>
    <property type="match status" value="1"/>
</dbReference>
<dbReference type="FunFam" id="2.60.120.260:FF:000027">
    <property type="entry name" value="Beta-glucuronidase"/>
    <property type="match status" value="1"/>
</dbReference>
<gene>
    <name evidence="13" type="primary">101887506</name>
    <name evidence="15" type="synonym">LOC101887506</name>
</gene>
<feature type="domain" description="Glycosyl hydrolases family 2 sugar binding" evidence="12">
    <location>
        <begin position="49"/>
        <end position="227"/>
    </location>
</feature>
<keyword evidence="7 8" id="KW-0326">Glycosidase</keyword>
<dbReference type="eggNOG" id="KOG2024">
    <property type="taxonomic scope" value="Eukaryota"/>
</dbReference>
<dbReference type="GO" id="GO:0030246">
    <property type="term" value="F:carbohydrate binding"/>
    <property type="evidence" value="ECO:0007669"/>
    <property type="project" value="TreeGrafter"/>
</dbReference>
<dbReference type="InterPro" id="IPR017853">
    <property type="entry name" value="GH"/>
</dbReference>
<dbReference type="InterPro" id="IPR006102">
    <property type="entry name" value="Ig-like_GH2"/>
</dbReference>
<dbReference type="FunFam" id="3.20.20.80:FF:000029">
    <property type="entry name" value="Beta-glucuronidase"/>
    <property type="match status" value="1"/>
</dbReference>
<proteinExistence type="inferred from homology"/>
<dbReference type="Gene3D" id="3.20.20.80">
    <property type="entry name" value="Glycosidases"/>
    <property type="match status" value="1"/>
</dbReference>
<dbReference type="InterPro" id="IPR006104">
    <property type="entry name" value="Glyco_hydro_2_N"/>
</dbReference>
<evidence type="ECO:0000256" key="9">
    <source>
        <dbReference type="SAM" id="SignalP"/>
    </source>
</evidence>
<dbReference type="InterPro" id="IPR006101">
    <property type="entry name" value="Glyco_hydro_2"/>
</dbReference>
<evidence type="ECO:0000256" key="4">
    <source>
        <dbReference type="ARBA" id="ARBA00016205"/>
    </source>
</evidence>
<dbReference type="GO" id="GO:0005975">
    <property type="term" value="P:carbohydrate metabolic process"/>
    <property type="evidence" value="ECO:0007669"/>
    <property type="project" value="InterPro"/>
</dbReference>
<comment type="function">
    <text evidence="1 8">Plays an important role in the degradation of dermatan and keratan sulfates.</text>
</comment>
<dbReference type="PRINTS" id="PR00132">
    <property type="entry name" value="GLHYDRLASE2"/>
</dbReference>
<dbReference type="PANTHER" id="PTHR10066">
    <property type="entry name" value="BETA-GLUCURONIDASE"/>
    <property type="match status" value="1"/>
</dbReference>
<feature type="domain" description="Glycoside hydrolase family 2 catalytic" evidence="11">
    <location>
        <begin position="370"/>
        <end position="662"/>
    </location>
</feature>
<dbReference type="Proteomes" id="UP001652621">
    <property type="component" value="Unplaced"/>
</dbReference>
<evidence type="ECO:0000313" key="14">
    <source>
        <dbReference type="Proteomes" id="UP001652621"/>
    </source>
</evidence>
<comment type="catalytic activity">
    <reaction evidence="8">
        <text>a beta-D-glucuronoside + H2O = D-glucuronate + an alcohol</text>
        <dbReference type="Rhea" id="RHEA:17633"/>
        <dbReference type="ChEBI" id="CHEBI:15377"/>
        <dbReference type="ChEBI" id="CHEBI:30879"/>
        <dbReference type="ChEBI" id="CHEBI:58720"/>
        <dbReference type="ChEBI" id="CHEBI:83411"/>
        <dbReference type="EC" id="3.2.1.31"/>
    </reaction>
</comment>
<evidence type="ECO:0000256" key="3">
    <source>
        <dbReference type="ARBA" id="ARBA00012761"/>
    </source>
</evidence>
<evidence type="ECO:0000313" key="15">
    <source>
        <dbReference type="RefSeq" id="XP_005183594.1"/>
    </source>
</evidence>
<dbReference type="OrthoDB" id="408532at2759"/>
<dbReference type="KEGG" id="mde:101887506"/>
<dbReference type="Gene3D" id="2.60.40.10">
    <property type="entry name" value="Immunoglobulins"/>
    <property type="match status" value="1"/>
</dbReference>
<accession>A0A1I8M470</accession>
<dbReference type="EC" id="3.2.1.31" evidence="3 8"/>
<reference evidence="15" key="2">
    <citation type="submission" date="2025-04" db="UniProtKB">
        <authorList>
            <consortium name="RefSeq"/>
        </authorList>
    </citation>
    <scope>IDENTIFICATION</scope>
    <source>
        <strain evidence="15">Aabys</strain>
    </source>
</reference>
<dbReference type="GO" id="GO:0005615">
    <property type="term" value="C:extracellular space"/>
    <property type="evidence" value="ECO:0007669"/>
    <property type="project" value="TreeGrafter"/>
</dbReference>
<dbReference type="InterPro" id="IPR006103">
    <property type="entry name" value="Glyco_hydro_2_cat"/>
</dbReference>
<organism evidence="13">
    <name type="scientific">Musca domestica</name>
    <name type="common">House fly</name>
    <dbReference type="NCBI Taxonomy" id="7370"/>
    <lineage>
        <taxon>Eukaryota</taxon>
        <taxon>Metazoa</taxon>
        <taxon>Ecdysozoa</taxon>
        <taxon>Arthropoda</taxon>
        <taxon>Hexapoda</taxon>
        <taxon>Insecta</taxon>
        <taxon>Pterygota</taxon>
        <taxon>Neoptera</taxon>
        <taxon>Endopterygota</taxon>
        <taxon>Diptera</taxon>
        <taxon>Brachycera</taxon>
        <taxon>Muscomorpha</taxon>
        <taxon>Muscoidea</taxon>
        <taxon>Muscidae</taxon>
        <taxon>Musca</taxon>
    </lineage>
</organism>
<feature type="domain" description="Glycoside hydrolase family 2 immunoglobulin-like beta-sandwich" evidence="10">
    <location>
        <begin position="234"/>
        <end position="364"/>
    </location>
</feature>
<dbReference type="VEuPathDB" id="VectorBase:MDOMA2_010995"/>
<feature type="signal peptide" evidence="9">
    <location>
        <begin position="1"/>
        <end position="18"/>
    </location>
</feature>
<dbReference type="Pfam" id="PF00703">
    <property type="entry name" value="Glyco_hydro_2"/>
    <property type="match status" value="1"/>
</dbReference>
<evidence type="ECO:0000256" key="2">
    <source>
        <dbReference type="ARBA" id="ARBA00007401"/>
    </source>
</evidence>
<dbReference type="GO" id="GO:0004566">
    <property type="term" value="F:beta-glucuronidase activity"/>
    <property type="evidence" value="ECO:0007669"/>
    <property type="project" value="UniProtKB-EC"/>
</dbReference>
<dbReference type="InterPro" id="IPR036156">
    <property type="entry name" value="Beta-gal/glucu_dom_sf"/>
</dbReference>
<evidence type="ECO:0000256" key="7">
    <source>
        <dbReference type="ARBA" id="ARBA00023295"/>
    </source>
</evidence>
<evidence type="ECO:0000259" key="10">
    <source>
        <dbReference type="Pfam" id="PF00703"/>
    </source>
</evidence>
<dbReference type="STRING" id="7370.A0A1I8M470"/>
<evidence type="ECO:0000259" key="12">
    <source>
        <dbReference type="Pfam" id="PF02837"/>
    </source>
</evidence>
<reference evidence="13" key="1">
    <citation type="submission" date="2020-05" db="UniProtKB">
        <authorList>
            <consortium name="EnsemblMetazoa"/>
        </authorList>
    </citation>
    <scope>IDENTIFICATION</scope>
    <source>
        <strain evidence="13">Aabys</strain>
    </source>
</reference>
<keyword evidence="6 8" id="KW-0378">Hydrolase</keyword>
<dbReference type="PROSITE" id="PS00719">
    <property type="entry name" value="GLYCOSYL_HYDROL_F2_1"/>
    <property type="match status" value="1"/>
</dbReference>
<keyword evidence="14" id="KW-1185">Reference proteome</keyword>
<evidence type="ECO:0000256" key="5">
    <source>
        <dbReference type="ARBA" id="ARBA00022729"/>
    </source>
</evidence>
<dbReference type="SUPFAM" id="SSF51445">
    <property type="entry name" value="(Trans)glycosidases"/>
    <property type="match status" value="1"/>
</dbReference>
<dbReference type="PANTHER" id="PTHR10066:SF67">
    <property type="entry name" value="BETA-GLUCURONIDASE"/>
    <property type="match status" value="1"/>
</dbReference>
<evidence type="ECO:0000259" key="11">
    <source>
        <dbReference type="Pfam" id="PF02836"/>
    </source>
</evidence>
<protein>
    <recommendedName>
        <fullName evidence="4 8">Beta-glucuronidase</fullName>
        <ecNumber evidence="3 8">3.2.1.31</ecNumber>
    </recommendedName>
</protein>
<dbReference type="Gene3D" id="2.60.120.260">
    <property type="entry name" value="Galactose-binding domain-like"/>
    <property type="match status" value="1"/>
</dbReference>
<dbReference type="InterPro" id="IPR008979">
    <property type="entry name" value="Galactose-bd-like_sf"/>
</dbReference>
<dbReference type="SUPFAM" id="SSF49785">
    <property type="entry name" value="Galactose-binding domain-like"/>
    <property type="match status" value="1"/>
</dbReference>
<dbReference type="GO" id="GO:0019391">
    <property type="term" value="P:glucuronoside catabolic process"/>
    <property type="evidence" value="ECO:0007669"/>
    <property type="project" value="TreeGrafter"/>
</dbReference>
<keyword evidence="5 9" id="KW-0732">Signal</keyword>
<evidence type="ECO:0000313" key="13">
    <source>
        <dbReference type="EnsemblMetazoa" id="MDOA001056-PA"/>
    </source>
</evidence>
<comment type="activity regulation">
    <text evidence="8">Inhibited by L-aspartic acid.</text>
</comment>